<evidence type="ECO:0000259" key="9">
    <source>
        <dbReference type="Pfam" id="PF13231"/>
    </source>
</evidence>
<feature type="transmembrane region" description="Helical" evidence="8">
    <location>
        <begin position="283"/>
        <end position="302"/>
    </location>
</feature>
<keyword evidence="6 8" id="KW-1133">Transmembrane helix</keyword>
<proteinExistence type="predicted"/>
<comment type="caution">
    <text evidence="10">The sequence shown here is derived from an EMBL/GenBank/DDBJ whole genome shotgun (WGS) entry which is preliminary data.</text>
</comment>
<reference evidence="10" key="1">
    <citation type="submission" date="2020-06" db="EMBL/GenBank/DDBJ databases">
        <title>Legume-microbial interactions unlock mineral nutrients during tropical forest succession.</title>
        <authorList>
            <person name="Epihov D.Z."/>
        </authorList>
    </citation>
    <scope>NUCLEOTIDE SEQUENCE [LARGE SCALE GENOMIC DNA]</scope>
    <source>
        <strain evidence="10">Pan2503</strain>
    </source>
</reference>
<evidence type="ECO:0000256" key="3">
    <source>
        <dbReference type="ARBA" id="ARBA00022676"/>
    </source>
</evidence>
<feature type="non-terminal residue" evidence="10">
    <location>
        <position position="329"/>
    </location>
</feature>
<dbReference type="PANTHER" id="PTHR33908">
    <property type="entry name" value="MANNOSYLTRANSFERASE YKCB-RELATED"/>
    <property type="match status" value="1"/>
</dbReference>
<dbReference type="Pfam" id="PF13231">
    <property type="entry name" value="PMT_2"/>
    <property type="match status" value="1"/>
</dbReference>
<feature type="transmembrane region" description="Helical" evidence="8">
    <location>
        <begin position="60"/>
        <end position="79"/>
    </location>
</feature>
<feature type="transmembrane region" description="Helical" evidence="8">
    <location>
        <begin position="308"/>
        <end position="327"/>
    </location>
</feature>
<keyword evidence="11" id="KW-1185">Reference proteome</keyword>
<feature type="transmembrane region" description="Helical" evidence="8">
    <location>
        <begin position="137"/>
        <end position="168"/>
    </location>
</feature>
<name>A0A7V8NML6_9BACT</name>
<dbReference type="InterPro" id="IPR050297">
    <property type="entry name" value="LipidA_mod_glycosyltrf_83"/>
</dbReference>
<accession>A0A7V8NML6</accession>
<organism evidence="10 11">
    <name type="scientific">Candidatus Acidiferrum panamense</name>
    <dbReference type="NCBI Taxonomy" id="2741543"/>
    <lineage>
        <taxon>Bacteria</taxon>
        <taxon>Pseudomonadati</taxon>
        <taxon>Acidobacteriota</taxon>
        <taxon>Terriglobia</taxon>
        <taxon>Candidatus Acidiferrales</taxon>
        <taxon>Candidatus Acidiferrum</taxon>
    </lineage>
</organism>
<keyword evidence="4" id="KW-0808">Transferase</keyword>
<keyword evidence="7 8" id="KW-0472">Membrane</keyword>
<evidence type="ECO:0000256" key="8">
    <source>
        <dbReference type="SAM" id="Phobius"/>
    </source>
</evidence>
<feature type="domain" description="Glycosyltransferase RgtA/B/C/D-like" evidence="9">
    <location>
        <begin position="34"/>
        <end position="198"/>
    </location>
</feature>
<feature type="transmembrane region" description="Helical" evidence="8">
    <location>
        <begin position="180"/>
        <end position="200"/>
    </location>
</feature>
<dbReference type="GO" id="GO:0010041">
    <property type="term" value="P:response to iron(III) ion"/>
    <property type="evidence" value="ECO:0007669"/>
    <property type="project" value="TreeGrafter"/>
</dbReference>
<evidence type="ECO:0000256" key="5">
    <source>
        <dbReference type="ARBA" id="ARBA00022692"/>
    </source>
</evidence>
<feature type="transmembrane region" description="Helical" evidence="8">
    <location>
        <begin position="85"/>
        <end position="101"/>
    </location>
</feature>
<dbReference type="GO" id="GO:0016763">
    <property type="term" value="F:pentosyltransferase activity"/>
    <property type="evidence" value="ECO:0007669"/>
    <property type="project" value="TreeGrafter"/>
</dbReference>
<dbReference type="AlphaFoldDB" id="A0A7V8NML6"/>
<evidence type="ECO:0000256" key="2">
    <source>
        <dbReference type="ARBA" id="ARBA00022475"/>
    </source>
</evidence>
<sequence length="329" mass="37394">MDDVDAIQAQIARNMLGSGDWVTARLDHVAYLEKAPLVYWIIAVAFKVFGVHDWAARIPIALSVMALAWLTAAFGTWAFGRRAGLYAGLSIATCIGLFLFTRILIPDVMLTLTIALAMWAFLRALDEEERHPRWWAFLLAASLGTGLLLKSLIALAFPVAAAVIYLFLTKQFFLRRTWQRLRPVGGLLVVLVIAAPWHILATLRNPPYFSFALHGGPGQYHGFLWFYFINEQVLRFLNLRYPRDYNTVPRLWFWLLHFAWLFPWSVYFPALGKLSYQPLDRAGRTRLLALSWTGFILVFFTFSTTQEYYSMPCYPALALLLGAAMAMGG</sequence>
<feature type="transmembrane region" description="Helical" evidence="8">
    <location>
        <begin position="108"/>
        <end position="125"/>
    </location>
</feature>
<dbReference type="PANTHER" id="PTHR33908:SF3">
    <property type="entry name" value="UNDECAPRENYL PHOSPHATE-ALPHA-4-AMINO-4-DEOXY-L-ARABINOSE ARABINOSYL TRANSFERASE"/>
    <property type="match status" value="1"/>
</dbReference>
<keyword evidence="3" id="KW-0328">Glycosyltransferase</keyword>
<gene>
    <name evidence="10" type="ORF">HRJ53_03815</name>
</gene>
<feature type="transmembrane region" description="Helical" evidence="8">
    <location>
        <begin position="37"/>
        <end position="55"/>
    </location>
</feature>
<dbReference type="EMBL" id="JACDQQ010000374">
    <property type="protein sequence ID" value="MBA0084101.1"/>
    <property type="molecule type" value="Genomic_DNA"/>
</dbReference>
<evidence type="ECO:0000256" key="4">
    <source>
        <dbReference type="ARBA" id="ARBA00022679"/>
    </source>
</evidence>
<keyword evidence="5 8" id="KW-0812">Transmembrane</keyword>
<feature type="transmembrane region" description="Helical" evidence="8">
    <location>
        <begin position="251"/>
        <end position="271"/>
    </location>
</feature>
<evidence type="ECO:0000313" key="10">
    <source>
        <dbReference type="EMBL" id="MBA0084101.1"/>
    </source>
</evidence>
<evidence type="ECO:0000256" key="7">
    <source>
        <dbReference type="ARBA" id="ARBA00023136"/>
    </source>
</evidence>
<comment type="subcellular location">
    <subcellularLocation>
        <location evidence="1">Cell membrane</location>
        <topology evidence="1">Multi-pass membrane protein</topology>
    </subcellularLocation>
</comment>
<evidence type="ECO:0000313" key="11">
    <source>
        <dbReference type="Proteomes" id="UP000567293"/>
    </source>
</evidence>
<keyword evidence="2" id="KW-1003">Cell membrane</keyword>
<evidence type="ECO:0000256" key="6">
    <source>
        <dbReference type="ARBA" id="ARBA00022989"/>
    </source>
</evidence>
<dbReference type="GO" id="GO:0009103">
    <property type="term" value="P:lipopolysaccharide biosynthetic process"/>
    <property type="evidence" value="ECO:0007669"/>
    <property type="project" value="UniProtKB-ARBA"/>
</dbReference>
<protein>
    <submittedName>
        <fullName evidence="10">Glycosyltransferase family 39 protein</fullName>
    </submittedName>
</protein>
<evidence type="ECO:0000256" key="1">
    <source>
        <dbReference type="ARBA" id="ARBA00004651"/>
    </source>
</evidence>
<dbReference type="Proteomes" id="UP000567293">
    <property type="component" value="Unassembled WGS sequence"/>
</dbReference>
<dbReference type="InterPro" id="IPR038731">
    <property type="entry name" value="RgtA/B/C-like"/>
</dbReference>
<dbReference type="GO" id="GO:0005886">
    <property type="term" value="C:plasma membrane"/>
    <property type="evidence" value="ECO:0007669"/>
    <property type="project" value="UniProtKB-SubCell"/>
</dbReference>